<evidence type="ECO:0000259" key="8">
    <source>
        <dbReference type="Pfam" id="PF12704"/>
    </source>
</evidence>
<keyword evidence="5 6" id="KW-0472">Membrane</keyword>
<feature type="transmembrane region" description="Helical" evidence="6">
    <location>
        <begin position="717"/>
        <end position="736"/>
    </location>
</feature>
<feature type="domain" description="ABC3 transporter permease C-terminal" evidence="7">
    <location>
        <begin position="668"/>
        <end position="781"/>
    </location>
</feature>
<accession>A0A3B7MKJ0</accession>
<dbReference type="EMBL" id="CP032157">
    <property type="protein sequence ID" value="AXY73779.1"/>
    <property type="molecule type" value="Genomic_DNA"/>
</dbReference>
<dbReference type="PANTHER" id="PTHR30572">
    <property type="entry name" value="MEMBRANE COMPONENT OF TRANSPORTER-RELATED"/>
    <property type="match status" value="1"/>
</dbReference>
<proteinExistence type="predicted"/>
<dbReference type="InterPro" id="IPR050250">
    <property type="entry name" value="Macrolide_Exporter_MacB"/>
</dbReference>
<feature type="transmembrane region" description="Helical" evidence="6">
    <location>
        <begin position="668"/>
        <end position="689"/>
    </location>
</feature>
<reference evidence="9 10" key="1">
    <citation type="submission" date="2018-09" db="EMBL/GenBank/DDBJ databases">
        <title>Genome sequencing of strain 6GH32-13.</title>
        <authorList>
            <person name="Weon H.-Y."/>
            <person name="Heo J."/>
            <person name="Kwon S.-W."/>
        </authorList>
    </citation>
    <scope>NUCLEOTIDE SEQUENCE [LARGE SCALE GENOMIC DNA]</scope>
    <source>
        <strain evidence="9 10">5GH32-13</strain>
    </source>
</reference>
<dbReference type="InterPro" id="IPR025857">
    <property type="entry name" value="MacB_PCD"/>
</dbReference>
<feature type="domain" description="ABC3 transporter permease C-terminal" evidence="7">
    <location>
        <begin position="284"/>
        <end position="400"/>
    </location>
</feature>
<dbReference type="Proteomes" id="UP000263900">
    <property type="component" value="Chromosome"/>
</dbReference>
<dbReference type="AlphaFoldDB" id="A0A3B7MKJ0"/>
<evidence type="ECO:0000256" key="3">
    <source>
        <dbReference type="ARBA" id="ARBA00022692"/>
    </source>
</evidence>
<sequence length="788" mass="87627">MFSYFIKTTLRNLWRNKTYSTLNILGLAIGIACAGLIFLWMEDEVNYDQVNVKKDRIYRLLENQTYDGKVRTFWSTPGPLAEAIKAEIPGIDNTCRVSGSKPTLFSLGDKAIYERGGYADQSIFSLFTWQFVQGNAKEAFNQLYSVVISEKMAEQFFGKSVNAIGKTIRFDNKQDYVVSGVVKDLPANSTLQMDWIAPFEIFFKENTERLTAWGNNSLSTYVELSPQADIAKVNQLLAGSIKKRLPETSTTPFLFSMNDWRLRDQYEDGRQAGGRIQFVRMFTIIAWIILFIACINFMNLSTARSEKRAREVGVRKVLGAGKRRLIIRFIGESILMALLAVIIGLIIIAMALPAFNVLVEKQLTPGLDNPLHLGALLIIALLCGLVAGSYPALYLSSFNPVFVFKGIRIKGGSASFIRKGLVVTQFTVSIVLIISTIIIYQQVQHVKNRDIGYDRNNLLALDVRGNMAKNFSVIKDDLVKTGAVENAALNSYNVMDIGNNSSNFTWQGKDPNASILVSARGVSPEFIATTGMKIAEGRDFQSNAIGDSANILITETFAKMLGEGSAVGKTVTFLSSGDAMHVVGVVKDFIYGDMYAKSDPVMFFLNNDIARTLYIRLRSNSNVEASVAKIGTVMKKDNPGYPFEYKFVDDQFNDRFKSEALIGKLSRVFAVLAIIISCLGLFGLAAYTAERRTREIGIRKVLGASVTGITHLLSKEFLQLVLLSALISFPLAWWAMDQWLQSYSYRVSIQWWVFLVAGGLAMLIALMTISLQSIKAALMNPVKSLRSE</sequence>
<evidence type="ECO:0000256" key="6">
    <source>
        <dbReference type="SAM" id="Phobius"/>
    </source>
</evidence>
<keyword evidence="10" id="KW-1185">Reference proteome</keyword>
<comment type="subcellular location">
    <subcellularLocation>
        <location evidence="1">Cell membrane</location>
        <topology evidence="1">Multi-pass membrane protein</topology>
    </subcellularLocation>
</comment>
<organism evidence="9 10">
    <name type="scientific">Paraflavitalea soli</name>
    <dbReference type="NCBI Taxonomy" id="2315862"/>
    <lineage>
        <taxon>Bacteria</taxon>
        <taxon>Pseudomonadati</taxon>
        <taxon>Bacteroidota</taxon>
        <taxon>Chitinophagia</taxon>
        <taxon>Chitinophagales</taxon>
        <taxon>Chitinophagaceae</taxon>
        <taxon>Paraflavitalea</taxon>
    </lineage>
</organism>
<feature type="transmembrane region" description="Helical" evidence="6">
    <location>
        <begin position="416"/>
        <end position="440"/>
    </location>
</feature>
<evidence type="ECO:0000256" key="1">
    <source>
        <dbReference type="ARBA" id="ARBA00004651"/>
    </source>
</evidence>
<evidence type="ECO:0000256" key="4">
    <source>
        <dbReference type="ARBA" id="ARBA00022989"/>
    </source>
</evidence>
<keyword evidence="2" id="KW-1003">Cell membrane</keyword>
<evidence type="ECO:0000256" key="2">
    <source>
        <dbReference type="ARBA" id="ARBA00022475"/>
    </source>
</evidence>
<dbReference type="Pfam" id="PF12704">
    <property type="entry name" value="MacB_PCD"/>
    <property type="match status" value="2"/>
</dbReference>
<evidence type="ECO:0000313" key="10">
    <source>
        <dbReference type="Proteomes" id="UP000263900"/>
    </source>
</evidence>
<feature type="domain" description="MacB-like periplasmic core" evidence="8">
    <location>
        <begin position="20"/>
        <end position="237"/>
    </location>
</feature>
<dbReference type="OrthoDB" id="5933722at2"/>
<feature type="transmembrane region" description="Helical" evidence="6">
    <location>
        <begin position="325"/>
        <end position="352"/>
    </location>
</feature>
<dbReference type="InterPro" id="IPR003838">
    <property type="entry name" value="ABC3_permease_C"/>
</dbReference>
<gene>
    <name evidence="9" type="ORF">D3H65_07225</name>
</gene>
<keyword evidence="4 6" id="KW-1133">Transmembrane helix</keyword>
<dbReference type="GO" id="GO:0005886">
    <property type="term" value="C:plasma membrane"/>
    <property type="evidence" value="ECO:0007669"/>
    <property type="project" value="UniProtKB-SubCell"/>
</dbReference>
<keyword evidence="3 6" id="KW-0812">Transmembrane</keyword>
<evidence type="ECO:0000259" key="7">
    <source>
        <dbReference type="Pfam" id="PF02687"/>
    </source>
</evidence>
<feature type="transmembrane region" description="Helical" evidence="6">
    <location>
        <begin position="372"/>
        <end position="395"/>
    </location>
</feature>
<dbReference type="RefSeq" id="WP_119049614.1">
    <property type="nucleotide sequence ID" value="NZ_CP032157.1"/>
</dbReference>
<dbReference type="PROSITE" id="PS51257">
    <property type="entry name" value="PROKAR_LIPOPROTEIN"/>
    <property type="match status" value="1"/>
</dbReference>
<feature type="domain" description="MacB-like periplasmic core" evidence="8">
    <location>
        <begin position="428"/>
        <end position="631"/>
    </location>
</feature>
<protein>
    <submittedName>
        <fullName evidence="9">ABC transporter permease</fullName>
    </submittedName>
</protein>
<dbReference type="GO" id="GO:0022857">
    <property type="term" value="F:transmembrane transporter activity"/>
    <property type="evidence" value="ECO:0007669"/>
    <property type="project" value="TreeGrafter"/>
</dbReference>
<dbReference type="Pfam" id="PF02687">
    <property type="entry name" value="FtsX"/>
    <property type="match status" value="2"/>
</dbReference>
<dbReference type="PANTHER" id="PTHR30572:SF18">
    <property type="entry name" value="ABC-TYPE MACROLIDE FAMILY EXPORT SYSTEM PERMEASE COMPONENT 2"/>
    <property type="match status" value="1"/>
</dbReference>
<dbReference type="KEGG" id="pseg:D3H65_07225"/>
<evidence type="ECO:0000313" key="9">
    <source>
        <dbReference type="EMBL" id="AXY73779.1"/>
    </source>
</evidence>
<evidence type="ECO:0000256" key="5">
    <source>
        <dbReference type="ARBA" id="ARBA00023136"/>
    </source>
</evidence>
<name>A0A3B7MKJ0_9BACT</name>
<feature type="transmembrane region" description="Helical" evidence="6">
    <location>
        <begin position="21"/>
        <end position="41"/>
    </location>
</feature>
<feature type="transmembrane region" description="Helical" evidence="6">
    <location>
        <begin position="278"/>
        <end position="300"/>
    </location>
</feature>
<feature type="transmembrane region" description="Helical" evidence="6">
    <location>
        <begin position="748"/>
        <end position="769"/>
    </location>
</feature>